<reference evidence="2 3" key="1">
    <citation type="journal article" date="2016" name="Nat. Commun.">
        <title>Thousands of microbial genomes shed light on interconnected biogeochemical processes in an aquifer system.</title>
        <authorList>
            <person name="Anantharaman K."/>
            <person name="Brown C.T."/>
            <person name="Hug L.A."/>
            <person name="Sharon I."/>
            <person name="Castelle C.J."/>
            <person name="Probst A.J."/>
            <person name="Thomas B.C."/>
            <person name="Singh A."/>
            <person name="Wilkins M.J."/>
            <person name="Karaoz U."/>
            <person name="Brodie E.L."/>
            <person name="Williams K.H."/>
            <person name="Hubbard S.S."/>
            <person name="Banfield J.F."/>
        </authorList>
    </citation>
    <scope>NUCLEOTIDE SEQUENCE [LARGE SCALE GENOMIC DNA]</scope>
</reference>
<organism evidence="2 3">
    <name type="scientific">Candidatus Wildermuthbacteria bacterium RIFCSPHIGHO2_02_FULL_45_25</name>
    <dbReference type="NCBI Taxonomy" id="1802450"/>
    <lineage>
        <taxon>Bacteria</taxon>
        <taxon>Candidatus Wildermuthiibacteriota</taxon>
    </lineage>
</organism>
<dbReference type="Gene3D" id="3.30.60.30">
    <property type="match status" value="1"/>
</dbReference>
<dbReference type="EMBL" id="MHTV01000043">
    <property type="protein sequence ID" value="OHA65629.1"/>
    <property type="molecule type" value="Genomic_DNA"/>
</dbReference>
<sequence>MNIRIIVLGILALVAAGGAAWYVFVGEKNTEEVLSPSISVSGSPFPMDTEEGIACTEEYAPVCGEDGKTYPNRCVAEKQNSIAVSYEGECDPPIPSLSQQPIPITTALPTVAPNPTPSPTPQVVEMTIQADDYGFYPSSQITVKKNSNVRIVFQTRAERVYYGGLDFRSLKFTTGTVLPGASVMVEFVADEPFPFSSYWPVTDVLKATGQIMVE</sequence>
<dbReference type="InterPro" id="IPR036058">
    <property type="entry name" value="Kazal_dom_sf"/>
</dbReference>
<dbReference type="Proteomes" id="UP000178092">
    <property type="component" value="Unassembled WGS sequence"/>
</dbReference>
<dbReference type="AlphaFoldDB" id="A0A1G2QZS8"/>
<evidence type="ECO:0000313" key="3">
    <source>
        <dbReference type="Proteomes" id="UP000178092"/>
    </source>
</evidence>
<gene>
    <name evidence="2" type="ORF">A3C04_01510</name>
</gene>
<evidence type="ECO:0000313" key="2">
    <source>
        <dbReference type="EMBL" id="OHA65629.1"/>
    </source>
</evidence>
<dbReference type="Pfam" id="PF00050">
    <property type="entry name" value="Kazal_1"/>
    <property type="match status" value="1"/>
</dbReference>
<dbReference type="InterPro" id="IPR002350">
    <property type="entry name" value="Kazal_dom"/>
</dbReference>
<name>A0A1G2QZS8_9BACT</name>
<evidence type="ECO:0000259" key="1">
    <source>
        <dbReference type="PROSITE" id="PS51465"/>
    </source>
</evidence>
<feature type="domain" description="Kazal-like" evidence="1">
    <location>
        <begin position="43"/>
        <end position="92"/>
    </location>
</feature>
<proteinExistence type="predicted"/>
<dbReference type="InterPro" id="IPR008972">
    <property type="entry name" value="Cupredoxin"/>
</dbReference>
<dbReference type="SUPFAM" id="SSF49503">
    <property type="entry name" value="Cupredoxins"/>
    <property type="match status" value="1"/>
</dbReference>
<dbReference type="SUPFAM" id="SSF100895">
    <property type="entry name" value="Kazal-type serine protease inhibitors"/>
    <property type="match status" value="1"/>
</dbReference>
<dbReference type="CDD" id="cd00104">
    <property type="entry name" value="KAZAL_FS"/>
    <property type="match status" value="1"/>
</dbReference>
<dbReference type="Gene3D" id="2.60.40.420">
    <property type="entry name" value="Cupredoxins - blue copper proteins"/>
    <property type="match status" value="1"/>
</dbReference>
<protein>
    <recommendedName>
        <fullName evidence="1">Kazal-like domain-containing protein</fullName>
    </recommendedName>
</protein>
<accession>A0A1G2QZS8</accession>
<dbReference type="SMART" id="SM00280">
    <property type="entry name" value="KAZAL"/>
    <property type="match status" value="1"/>
</dbReference>
<comment type="caution">
    <text evidence="2">The sequence shown here is derived from an EMBL/GenBank/DDBJ whole genome shotgun (WGS) entry which is preliminary data.</text>
</comment>
<dbReference type="PROSITE" id="PS51465">
    <property type="entry name" value="KAZAL_2"/>
    <property type="match status" value="1"/>
</dbReference>